<keyword evidence="2" id="KW-1185">Reference proteome</keyword>
<organism evidence="1 2">
    <name type="scientific">Planoprotostelium fungivorum</name>
    <dbReference type="NCBI Taxonomy" id="1890364"/>
    <lineage>
        <taxon>Eukaryota</taxon>
        <taxon>Amoebozoa</taxon>
        <taxon>Evosea</taxon>
        <taxon>Variosea</taxon>
        <taxon>Cavosteliida</taxon>
        <taxon>Cavosteliaceae</taxon>
        <taxon>Planoprotostelium</taxon>
    </lineage>
</organism>
<proteinExistence type="predicted"/>
<dbReference type="InterPro" id="IPR018247">
    <property type="entry name" value="EF_Hand_1_Ca_BS"/>
</dbReference>
<dbReference type="Proteomes" id="UP000241769">
    <property type="component" value="Unassembled WGS sequence"/>
</dbReference>
<reference evidence="1 2" key="1">
    <citation type="journal article" date="2018" name="Genome Biol. Evol.">
        <title>Multiple Roots of Fruiting Body Formation in Amoebozoa.</title>
        <authorList>
            <person name="Hillmann F."/>
            <person name="Forbes G."/>
            <person name="Novohradska S."/>
            <person name="Ferling I."/>
            <person name="Riege K."/>
            <person name="Groth M."/>
            <person name="Westermann M."/>
            <person name="Marz M."/>
            <person name="Spaller T."/>
            <person name="Winckler T."/>
            <person name="Schaap P."/>
            <person name="Glockner G."/>
        </authorList>
    </citation>
    <scope>NUCLEOTIDE SEQUENCE [LARGE SCALE GENOMIC DNA]</scope>
    <source>
        <strain evidence="1 2">Jena</strain>
    </source>
</reference>
<dbReference type="EMBL" id="MDYQ01000593">
    <property type="protein sequence ID" value="PRP73621.1"/>
    <property type="molecule type" value="Genomic_DNA"/>
</dbReference>
<feature type="non-terminal residue" evidence="1">
    <location>
        <position position="222"/>
    </location>
</feature>
<name>A0A2P6MPJ1_9EUKA</name>
<comment type="caution">
    <text evidence="1">The sequence shown here is derived from an EMBL/GenBank/DDBJ whole genome shotgun (WGS) entry which is preliminary data.</text>
</comment>
<protein>
    <submittedName>
        <fullName evidence="1">Uncharacterized protein</fullName>
    </submittedName>
</protein>
<gene>
    <name evidence="1" type="ORF">PROFUN_16766</name>
</gene>
<evidence type="ECO:0000313" key="2">
    <source>
        <dbReference type="Proteomes" id="UP000241769"/>
    </source>
</evidence>
<sequence length="222" mass="26368">MEPQDIPGFRSSLEVFKLAGNRTHKIAISLKNEDKNIDAIIISKRIRLSEGKRYCLDCNKSYPITILPYRHKCRHDPKEGEIQLKEEGQLRETLRGFDRDGNKAMARVEVILQLHTHREDDGWQSYLNDVEESETTDVIEECIRRHMREKNSRIIIGPDRTRIQSQLDCNDDTFNHAYQRVLREWWERWQEHLNKREPHPTLYVAPLSERAYQSFSAQQLLE</sequence>
<dbReference type="PROSITE" id="PS00018">
    <property type="entry name" value="EF_HAND_1"/>
    <property type="match status" value="1"/>
</dbReference>
<evidence type="ECO:0000313" key="1">
    <source>
        <dbReference type="EMBL" id="PRP73621.1"/>
    </source>
</evidence>
<dbReference type="InParanoid" id="A0A2P6MPJ1"/>
<accession>A0A2P6MPJ1</accession>
<dbReference type="AlphaFoldDB" id="A0A2P6MPJ1"/>